<keyword evidence="2" id="KW-1185">Reference proteome</keyword>
<accession>A0A8J5RRX3</accession>
<reference evidence="1" key="2">
    <citation type="submission" date="2021-02" db="EMBL/GenBank/DDBJ databases">
        <authorList>
            <person name="Kimball J.A."/>
            <person name="Haas M.W."/>
            <person name="Macchietto M."/>
            <person name="Kono T."/>
            <person name="Duquette J."/>
            <person name="Shao M."/>
        </authorList>
    </citation>
    <scope>NUCLEOTIDE SEQUENCE</scope>
    <source>
        <tissue evidence="1">Fresh leaf tissue</tissue>
    </source>
</reference>
<evidence type="ECO:0000313" key="2">
    <source>
        <dbReference type="Proteomes" id="UP000729402"/>
    </source>
</evidence>
<gene>
    <name evidence="1" type="ORF">GUJ93_ZPchr0001g31165</name>
</gene>
<proteinExistence type="predicted"/>
<evidence type="ECO:0000313" key="1">
    <source>
        <dbReference type="EMBL" id="KAG8052139.1"/>
    </source>
</evidence>
<sequence length="76" mass="8581">MLPTPRTTASRDHGALADHREHVVPPLRVHCCCGGSRVFCLVGDLLRRKRSRDLLGRVECLSADIPRWSHLHHPLV</sequence>
<organism evidence="1 2">
    <name type="scientific">Zizania palustris</name>
    <name type="common">Northern wild rice</name>
    <dbReference type="NCBI Taxonomy" id="103762"/>
    <lineage>
        <taxon>Eukaryota</taxon>
        <taxon>Viridiplantae</taxon>
        <taxon>Streptophyta</taxon>
        <taxon>Embryophyta</taxon>
        <taxon>Tracheophyta</taxon>
        <taxon>Spermatophyta</taxon>
        <taxon>Magnoliopsida</taxon>
        <taxon>Liliopsida</taxon>
        <taxon>Poales</taxon>
        <taxon>Poaceae</taxon>
        <taxon>BOP clade</taxon>
        <taxon>Oryzoideae</taxon>
        <taxon>Oryzeae</taxon>
        <taxon>Zizaniinae</taxon>
        <taxon>Zizania</taxon>
    </lineage>
</organism>
<reference evidence="1" key="1">
    <citation type="journal article" date="2021" name="bioRxiv">
        <title>Whole Genome Assembly and Annotation of Northern Wild Rice, Zizania palustris L., Supports a Whole Genome Duplication in the Zizania Genus.</title>
        <authorList>
            <person name="Haas M."/>
            <person name="Kono T."/>
            <person name="Macchietto M."/>
            <person name="Millas R."/>
            <person name="McGilp L."/>
            <person name="Shao M."/>
            <person name="Duquette J."/>
            <person name="Hirsch C.N."/>
            <person name="Kimball J."/>
        </authorList>
    </citation>
    <scope>NUCLEOTIDE SEQUENCE</scope>
    <source>
        <tissue evidence="1">Fresh leaf tissue</tissue>
    </source>
</reference>
<dbReference type="AlphaFoldDB" id="A0A8J5RRX3"/>
<name>A0A8J5RRX3_ZIZPA</name>
<protein>
    <submittedName>
        <fullName evidence="1">Uncharacterized protein</fullName>
    </submittedName>
</protein>
<dbReference type="EMBL" id="JAAALK010000288">
    <property type="protein sequence ID" value="KAG8052139.1"/>
    <property type="molecule type" value="Genomic_DNA"/>
</dbReference>
<comment type="caution">
    <text evidence="1">The sequence shown here is derived from an EMBL/GenBank/DDBJ whole genome shotgun (WGS) entry which is preliminary data.</text>
</comment>
<dbReference type="Proteomes" id="UP000729402">
    <property type="component" value="Unassembled WGS sequence"/>
</dbReference>